<evidence type="ECO:0000256" key="9">
    <source>
        <dbReference type="ARBA" id="ARBA00022927"/>
    </source>
</evidence>
<comment type="function">
    <text evidence="13 16">GTP-binding protein involved in nucleocytoplasmic transport. Required for the import of protein into the nucleus and also for RNA export. Involved in chromatin condensation and control of cell cycle.</text>
</comment>
<dbReference type="FunFam" id="3.40.50.300:FF:000369">
    <property type="entry name" value="GTP-binding nuclear protein"/>
    <property type="match status" value="1"/>
</dbReference>
<dbReference type="InterPro" id="IPR002041">
    <property type="entry name" value="Ran_GTPase"/>
</dbReference>
<dbReference type="SMART" id="SM00176">
    <property type="entry name" value="RAN"/>
    <property type="match status" value="1"/>
</dbReference>
<proteinExistence type="inferred from homology"/>
<evidence type="ECO:0000256" key="12">
    <source>
        <dbReference type="ARBA" id="ARBA00023295"/>
    </source>
</evidence>
<evidence type="ECO:0000256" key="14">
    <source>
        <dbReference type="RuleBase" id="RU004335"/>
    </source>
</evidence>
<feature type="region of interest" description="Disordered" evidence="17">
    <location>
        <begin position="471"/>
        <end position="494"/>
    </location>
</feature>
<evidence type="ECO:0000256" key="4">
    <source>
        <dbReference type="ARBA" id="ARBA00008773"/>
    </source>
</evidence>
<dbReference type="SUPFAM" id="SSF51445">
    <property type="entry name" value="(Trans)glycosidases"/>
    <property type="match status" value="1"/>
</dbReference>
<dbReference type="CDD" id="cd00877">
    <property type="entry name" value="Ran"/>
    <property type="match status" value="1"/>
</dbReference>
<evidence type="ECO:0000256" key="13">
    <source>
        <dbReference type="ARBA" id="ARBA00024659"/>
    </source>
</evidence>
<dbReference type="Pfam" id="PF00071">
    <property type="entry name" value="Ras"/>
    <property type="match status" value="1"/>
</dbReference>
<keyword evidence="8 15" id="KW-0378">Hydrolase</keyword>
<accession>A0A8S9J0S4</accession>
<evidence type="ECO:0000256" key="16">
    <source>
        <dbReference type="RuleBase" id="RU363057"/>
    </source>
</evidence>
<evidence type="ECO:0000256" key="8">
    <source>
        <dbReference type="ARBA" id="ARBA00022801"/>
    </source>
</evidence>
<dbReference type="GO" id="GO:0005634">
    <property type="term" value="C:nucleus"/>
    <property type="evidence" value="ECO:0007669"/>
    <property type="project" value="UniProtKB-SubCell"/>
</dbReference>
<reference evidence="19" key="1">
    <citation type="submission" date="2019-12" db="EMBL/GenBank/DDBJ databases">
        <title>Genome sequencing and annotation of Brassica cretica.</title>
        <authorList>
            <person name="Studholme D.J."/>
            <person name="Sarris P.F."/>
        </authorList>
    </citation>
    <scope>NUCLEOTIDE SEQUENCE</scope>
    <source>
        <strain evidence="19">PFS-102/07</strain>
        <tissue evidence="19">Leaf</tissue>
    </source>
</reference>
<dbReference type="GO" id="GO:0006606">
    <property type="term" value="P:protein import into nucleus"/>
    <property type="evidence" value="ECO:0007669"/>
    <property type="project" value="TreeGrafter"/>
</dbReference>
<dbReference type="InterPro" id="IPR005225">
    <property type="entry name" value="Small_GTP-bd"/>
</dbReference>
<dbReference type="EMBL" id="QGKY02001015">
    <property type="protein sequence ID" value="KAF2575528.1"/>
    <property type="molecule type" value="Genomic_DNA"/>
</dbReference>
<dbReference type="GO" id="GO:0000054">
    <property type="term" value="P:ribosomal subunit export from nucleus"/>
    <property type="evidence" value="ECO:0007669"/>
    <property type="project" value="TreeGrafter"/>
</dbReference>
<protein>
    <recommendedName>
        <fullName evidence="16">GTP-binding nuclear protein</fullName>
        <ecNumber evidence="15">3.2.1.-</ecNumber>
    </recommendedName>
</protein>
<evidence type="ECO:0000313" key="19">
    <source>
        <dbReference type="EMBL" id="KAF2575528.1"/>
    </source>
</evidence>
<dbReference type="SMART" id="SM00768">
    <property type="entry name" value="X8"/>
    <property type="match status" value="1"/>
</dbReference>
<dbReference type="InterPro" id="IPR012946">
    <property type="entry name" value="X8"/>
</dbReference>
<dbReference type="GO" id="GO:0005975">
    <property type="term" value="P:carbohydrate metabolic process"/>
    <property type="evidence" value="ECO:0007669"/>
    <property type="project" value="InterPro"/>
</dbReference>
<dbReference type="AlphaFoldDB" id="A0A8S9J0S4"/>
<organism evidence="19">
    <name type="scientific">Brassica cretica</name>
    <name type="common">Mustard</name>
    <dbReference type="NCBI Taxonomy" id="69181"/>
    <lineage>
        <taxon>Eukaryota</taxon>
        <taxon>Viridiplantae</taxon>
        <taxon>Streptophyta</taxon>
        <taxon>Embryophyta</taxon>
        <taxon>Tracheophyta</taxon>
        <taxon>Spermatophyta</taxon>
        <taxon>Magnoliopsida</taxon>
        <taxon>eudicotyledons</taxon>
        <taxon>Gunneridae</taxon>
        <taxon>Pentapetalae</taxon>
        <taxon>rosids</taxon>
        <taxon>malvids</taxon>
        <taxon>Brassicales</taxon>
        <taxon>Brassicaceae</taxon>
        <taxon>Brassiceae</taxon>
        <taxon>Brassica</taxon>
    </lineage>
</organism>
<evidence type="ECO:0000256" key="3">
    <source>
        <dbReference type="ARBA" id="ARBA00008028"/>
    </source>
</evidence>
<evidence type="ECO:0000256" key="15">
    <source>
        <dbReference type="RuleBase" id="RU004336"/>
    </source>
</evidence>
<feature type="compositionally biased region" description="Low complexity" evidence="17">
    <location>
        <begin position="471"/>
        <end position="483"/>
    </location>
</feature>
<dbReference type="Pfam" id="PF07983">
    <property type="entry name" value="X8"/>
    <property type="match status" value="1"/>
</dbReference>
<evidence type="ECO:0000256" key="11">
    <source>
        <dbReference type="ARBA" id="ARBA00023242"/>
    </source>
</evidence>
<comment type="similarity">
    <text evidence="4 14">Belongs to the glycosyl hydrolase 17 family.</text>
</comment>
<evidence type="ECO:0000256" key="10">
    <source>
        <dbReference type="ARBA" id="ARBA00023134"/>
    </source>
</evidence>
<sequence length="494" mass="54039">MKNIQSSLVKFNLDESIKVSSPIALSALANSYPPSSGSFKPDLIEPVIKPMLDLLRKTSSHIMVNAYPFFAYAANADKISLDYALFKENAGNVDSGNGLKYSNLLDAQIDAVFAAMAAVGFNDVKLVVTETGWPSAGDENEIGAGSANAAAYNGGLVKRVLTGNGTPLKPKEPLNVYLFALFNENQKTGPTSERNYGLFYPNENKVYDVPFSAKSTLVNDGKDKVPVKTPSSHVGGQTWCVANGKTTKEKLQEGLDYACGEGGADCRPIQKGATCYDPESLEAHASYAFNSYYQKNARGVGTCDFGGAAYVVSQPPTTIGVEVHPLDFFTNCGKIRFYCWDTAGQEKFGGLRDGYYIHGQCAVIMFDVTARLTYKNVPTWHRDLCRVCENIPIVLCGNKVDVKNRQVKAKQVTFHRKKNLQYYEISAKSNYNFEKPFLYLARKLAGDPNLHFVESPALAPPEVQIDMAAQQQHEAELAAAASQPLPDDDDDTFE</sequence>
<dbReference type="PROSITE" id="PS00587">
    <property type="entry name" value="GLYCOSYL_HYDROL_F17"/>
    <property type="match status" value="1"/>
</dbReference>
<name>A0A8S9J0S4_BRACR</name>
<dbReference type="GO" id="GO:0005525">
    <property type="term" value="F:GTP binding"/>
    <property type="evidence" value="ECO:0007669"/>
    <property type="project" value="UniProtKB-KW"/>
</dbReference>
<dbReference type="SMART" id="SM00173">
    <property type="entry name" value="RAS"/>
    <property type="match status" value="1"/>
</dbReference>
<dbReference type="Gene3D" id="3.20.20.80">
    <property type="entry name" value="Glycosidases"/>
    <property type="match status" value="1"/>
</dbReference>
<keyword evidence="7 16" id="KW-0547">Nucleotide-binding</keyword>
<evidence type="ECO:0000256" key="5">
    <source>
        <dbReference type="ARBA" id="ARBA00022448"/>
    </source>
</evidence>
<evidence type="ECO:0000256" key="1">
    <source>
        <dbReference type="ARBA" id="ARBA00000382"/>
    </source>
</evidence>
<dbReference type="PANTHER" id="PTHR24071:SF39">
    <property type="entry name" value="GTP-BINDING NUCLEAR PROTEIN RAN-3"/>
    <property type="match status" value="1"/>
</dbReference>
<keyword evidence="10 16" id="KW-0342">GTP-binding</keyword>
<dbReference type="InterPro" id="IPR027417">
    <property type="entry name" value="P-loop_NTPase"/>
</dbReference>
<keyword evidence="9 16" id="KW-0653">Protein transport</keyword>
<dbReference type="InterPro" id="IPR000490">
    <property type="entry name" value="Glyco_hydro_17"/>
</dbReference>
<dbReference type="NCBIfam" id="TIGR00231">
    <property type="entry name" value="small_GTP"/>
    <property type="match status" value="1"/>
</dbReference>
<evidence type="ECO:0000259" key="18">
    <source>
        <dbReference type="SMART" id="SM00768"/>
    </source>
</evidence>
<keyword evidence="6" id="KW-0732">Signal</keyword>
<dbReference type="PRINTS" id="PR00627">
    <property type="entry name" value="GTPRANTC4"/>
</dbReference>
<dbReference type="GO" id="GO:0003924">
    <property type="term" value="F:GTPase activity"/>
    <property type="evidence" value="ECO:0007669"/>
    <property type="project" value="InterPro"/>
</dbReference>
<keyword evidence="5 16" id="KW-0813">Transport</keyword>
<dbReference type="InterPro" id="IPR017853">
    <property type="entry name" value="GH"/>
</dbReference>
<feature type="domain" description="X8" evidence="18">
    <location>
        <begin position="238"/>
        <end position="320"/>
    </location>
</feature>
<dbReference type="PROSITE" id="PS51418">
    <property type="entry name" value="RAN"/>
    <property type="match status" value="1"/>
</dbReference>
<dbReference type="Gene3D" id="3.40.50.300">
    <property type="entry name" value="P-loop containing nucleotide triphosphate hydrolases"/>
    <property type="match status" value="1"/>
</dbReference>
<dbReference type="GO" id="GO:0042973">
    <property type="term" value="F:glucan endo-1,3-beta-D-glucosidase activity"/>
    <property type="evidence" value="ECO:0007669"/>
    <property type="project" value="UniProtKB-EC"/>
</dbReference>
<keyword evidence="12 15" id="KW-0326">Glycosidase</keyword>
<dbReference type="SMART" id="SM00174">
    <property type="entry name" value="RHO"/>
    <property type="match status" value="1"/>
</dbReference>
<dbReference type="InterPro" id="IPR001806">
    <property type="entry name" value="Small_GTPase"/>
</dbReference>
<evidence type="ECO:0000256" key="17">
    <source>
        <dbReference type="SAM" id="MobiDB-lite"/>
    </source>
</evidence>
<evidence type="ECO:0000256" key="7">
    <source>
        <dbReference type="ARBA" id="ARBA00022741"/>
    </source>
</evidence>
<dbReference type="Pfam" id="PF00332">
    <property type="entry name" value="Glyco_hydro_17"/>
    <property type="match status" value="1"/>
</dbReference>
<dbReference type="EC" id="3.2.1.-" evidence="15"/>
<dbReference type="PROSITE" id="PS51419">
    <property type="entry name" value="RAB"/>
    <property type="match status" value="1"/>
</dbReference>
<dbReference type="PANTHER" id="PTHR24071">
    <property type="entry name" value="RAN GTPASE"/>
    <property type="match status" value="1"/>
</dbReference>
<dbReference type="GO" id="GO:0005737">
    <property type="term" value="C:cytoplasm"/>
    <property type="evidence" value="ECO:0007669"/>
    <property type="project" value="TreeGrafter"/>
</dbReference>
<evidence type="ECO:0000256" key="6">
    <source>
        <dbReference type="ARBA" id="ARBA00022729"/>
    </source>
</evidence>
<gene>
    <name evidence="19" type="ORF">F2Q70_00005079</name>
</gene>
<comment type="subcellular location">
    <subcellularLocation>
        <location evidence="2 16">Nucleus</location>
    </subcellularLocation>
</comment>
<comment type="catalytic activity">
    <reaction evidence="1">
        <text>Hydrolysis of (1-&gt;3)-beta-D-glucosidic linkages in (1-&gt;3)-beta-D-glucans.</text>
        <dbReference type="EC" id="3.2.1.39"/>
    </reaction>
</comment>
<dbReference type="SUPFAM" id="SSF52540">
    <property type="entry name" value="P-loop containing nucleoside triphosphate hydrolases"/>
    <property type="match status" value="1"/>
</dbReference>
<keyword evidence="11 16" id="KW-0539">Nucleus</keyword>
<comment type="caution">
    <text evidence="19">The sequence shown here is derived from an EMBL/GenBank/DDBJ whole genome shotgun (WGS) entry which is preliminary data.</text>
</comment>
<evidence type="ECO:0000256" key="2">
    <source>
        <dbReference type="ARBA" id="ARBA00004123"/>
    </source>
</evidence>
<dbReference type="SMART" id="SM00175">
    <property type="entry name" value="RAB"/>
    <property type="match status" value="1"/>
</dbReference>
<comment type="similarity">
    <text evidence="3 16">Belongs to the small GTPase superfamily. Ran family.</text>
</comment>